<dbReference type="InterPro" id="IPR002893">
    <property type="entry name" value="Znf_MYND"/>
</dbReference>
<protein>
    <recommendedName>
        <fullName evidence="5">MYND-type domain-containing protein</fullName>
    </recommendedName>
</protein>
<dbReference type="EMBL" id="CAKKNE010000005">
    <property type="protein sequence ID" value="CAH0376524.1"/>
    <property type="molecule type" value="Genomic_DNA"/>
</dbReference>
<dbReference type="AlphaFoldDB" id="A0A8J2X1M5"/>
<dbReference type="Proteomes" id="UP000789595">
    <property type="component" value="Unassembled WGS sequence"/>
</dbReference>
<dbReference type="SUPFAM" id="SSF48452">
    <property type="entry name" value="TPR-like"/>
    <property type="match status" value="1"/>
</dbReference>
<dbReference type="SUPFAM" id="SSF144232">
    <property type="entry name" value="HIT/MYND zinc finger-like"/>
    <property type="match status" value="1"/>
</dbReference>
<dbReference type="GO" id="GO:0008270">
    <property type="term" value="F:zinc ion binding"/>
    <property type="evidence" value="ECO:0007669"/>
    <property type="project" value="UniProtKB-KW"/>
</dbReference>
<dbReference type="Gene3D" id="6.10.140.2220">
    <property type="match status" value="1"/>
</dbReference>
<dbReference type="Gene3D" id="3.30.40.10">
    <property type="entry name" value="Zinc/RING finger domain, C3HC4 (zinc finger)"/>
    <property type="match status" value="1"/>
</dbReference>
<reference evidence="6" key="1">
    <citation type="submission" date="2021-11" db="EMBL/GenBank/DDBJ databases">
        <authorList>
            <consortium name="Genoscope - CEA"/>
            <person name="William W."/>
        </authorList>
    </citation>
    <scope>NUCLEOTIDE SEQUENCE</scope>
</reference>
<organism evidence="6 7">
    <name type="scientific">Pelagomonas calceolata</name>
    <dbReference type="NCBI Taxonomy" id="35677"/>
    <lineage>
        <taxon>Eukaryota</taxon>
        <taxon>Sar</taxon>
        <taxon>Stramenopiles</taxon>
        <taxon>Ochrophyta</taxon>
        <taxon>Pelagophyceae</taxon>
        <taxon>Pelagomonadales</taxon>
        <taxon>Pelagomonadaceae</taxon>
        <taxon>Pelagomonas</taxon>
    </lineage>
</organism>
<dbReference type="SUPFAM" id="SSF57850">
    <property type="entry name" value="RING/U-box"/>
    <property type="match status" value="1"/>
</dbReference>
<gene>
    <name evidence="6" type="ORF">PECAL_5P11190</name>
</gene>
<evidence type="ECO:0000259" key="5">
    <source>
        <dbReference type="PROSITE" id="PS50865"/>
    </source>
</evidence>
<dbReference type="OrthoDB" id="265717at2759"/>
<keyword evidence="1" id="KW-0479">Metal-binding</keyword>
<evidence type="ECO:0000256" key="2">
    <source>
        <dbReference type="ARBA" id="ARBA00022771"/>
    </source>
</evidence>
<keyword evidence="3" id="KW-0862">Zinc</keyword>
<comment type="caution">
    <text evidence="6">The sequence shown here is derived from an EMBL/GenBank/DDBJ whole genome shotgun (WGS) entry which is preliminary data.</text>
</comment>
<evidence type="ECO:0000256" key="1">
    <source>
        <dbReference type="ARBA" id="ARBA00022723"/>
    </source>
</evidence>
<evidence type="ECO:0000313" key="6">
    <source>
        <dbReference type="EMBL" id="CAH0376524.1"/>
    </source>
</evidence>
<dbReference type="InterPro" id="IPR013083">
    <property type="entry name" value="Znf_RING/FYVE/PHD"/>
</dbReference>
<accession>A0A8J2X1M5</accession>
<keyword evidence="2 4" id="KW-0863">Zinc-finger</keyword>
<feature type="domain" description="MYND-type" evidence="5">
    <location>
        <begin position="6"/>
        <end position="44"/>
    </location>
</feature>
<evidence type="ECO:0000313" key="7">
    <source>
        <dbReference type="Proteomes" id="UP000789595"/>
    </source>
</evidence>
<evidence type="ECO:0000256" key="3">
    <source>
        <dbReference type="ARBA" id="ARBA00022833"/>
    </source>
</evidence>
<sequence>MFLTKCAACAADCTTVKACSRCQTVYCSVQCQKTHWESGHDKLCKMIKKKGGAEQLYADKQYKASIKLAVEKCAKDARSQALLNAAKQLGDLSFCDMEERKRFLELSAEDAEIEEDEVTCYICLDSIHSETKEGVVRGCGCKGSQGHAHVTCLAKQAQLSVEEGETMNADDMSARWSKWTRCGICEQNYRSLVSCALGWACWRTYVQRPMEAPAKRAALTTLGSGLMDGDRAGEALTVFQAQLKHAYKEQDEESITAAKGNCAMCLSNLGRDAEAVVINRELYAQIRKASGLEDIDTLVAALTLAKSLRALSSFSEARALLREVVPVAMTSLGGDHGVTLELNSNFVRAMCMDLNATADQLKAAVDLAHSTHEAALRRYGDGHELTHLCRASLADARVVAQNAGLER</sequence>
<dbReference type="InterPro" id="IPR011990">
    <property type="entry name" value="TPR-like_helical_dom_sf"/>
</dbReference>
<name>A0A8J2X1M5_9STRA</name>
<proteinExistence type="predicted"/>
<dbReference type="PROSITE" id="PS50865">
    <property type="entry name" value="ZF_MYND_2"/>
    <property type="match status" value="1"/>
</dbReference>
<keyword evidence="7" id="KW-1185">Reference proteome</keyword>
<evidence type="ECO:0000256" key="4">
    <source>
        <dbReference type="PROSITE-ProRule" id="PRU00134"/>
    </source>
</evidence>
<dbReference type="Pfam" id="PF01753">
    <property type="entry name" value="zf-MYND"/>
    <property type="match status" value="1"/>
</dbReference>
<dbReference type="Gene3D" id="1.25.40.10">
    <property type="entry name" value="Tetratricopeptide repeat domain"/>
    <property type="match status" value="1"/>
</dbReference>